<evidence type="ECO:0000313" key="6">
    <source>
        <dbReference type="RefSeq" id="XP_008072193.1"/>
    </source>
</evidence>
<dbReference type="KEGG" id="csyr:103276595"/>
<accession>A0A1U7UTV4</accession>
<organism evidence="5 6">
    <name type="scientific">Carlito syrichta</name>
    <name type="common">Philippine tarsier</name>
    <name type="synonym">Tarsius syrichta</name>
    <dbReference type="NCBI Taxonomy" id="1868482"/>
    <lineage>
        <taxon>Eukaryota</taxon>
        <taxon>Metazoa</taxon>
        <taxon>Chordata</taxon>
        <taxon>Craniata</taxon>
        <taxon>Vertebrata</taxon>
        <taxon>Euteleostomi</taxon>
        <taxon>Mammalia</taxon>
        <taxon>Eutheria</taxon>
        <taxon>Euarchontoglires</taxon>
        <taxon>Primates</taxon>
        <taxon>Haplorrhini</taxon>
        <taxon>Tarsiiformes</taxon>
        <taxon>Tarsiidae</taxon>
        <taxon>Carlito</taxon>
    </lineage>
</organism>
<dbReference type="PANTHER" id="PTHR34916:SF1">
    <property type="entry name" value="GI:13385330"/>
    <property type="match status" value="1"/>
</dbReference>
<dbReference type="Proteomes" id="UP000189704">
    <property type="component" value="Unplaced"/>
</dbReference>
<feature type="compositionally biased region" description="Basic and acidic residues" evidence="3">
    <location>
        <begin position="37"/>
        <end position="67"/>
    </location>
</feature>
<dbReference type="InterPro" id="IPR032755">
    <property type="entry name" value="TSNAXIP1_N"/>
</dbReference>
<dbReference type="GeneID" id="103276595"/>
<evidence type="ECO:0000259" key="4">
    <source>
        <dbReference type="Pfam" id="PF15739"/>
    </source>
</evidence>
<gene>
    <name evidence="6" type="primary">CUNH6orf118</name>
</gene>
<proteinExistence type="predicted"/>
<feature type="domain" description="Translin-associated factor X-interacting protein 1 N-terminal" evidence="4">
    <location>
        <begin position="144"/>
        <end position="254"/>
    </location>
</feature>
<reference evidence="6" key="1">
    <citation type="submission" date="2025-08" db="UniProtKB">
        <authorList>
            <consortium name="RefSeq"/>
        </authorList>
    </citation>
    <scope>IDENTIFICATION</scope>
</reference>
<evidence type="ECO:0000256" key="1">
    <source>
        <dbReference type="ARBA" id="ARBA00023054"/>
    </source>
</evidence>
<dbReference type="Pfam" id="PF15739">
    <property type="entry name" value="TSNAXIP1_N"/>
    <property type="match status" value="1"/>
</dbReference>
<feature type="region of interest" description="Disordered" evidence="3">
    <location>
        <begin position="36"/>
        <end position="67"/>
    </location>
</feature>
<keyword evidence="1 2" id="KW-0175">Coiled coil</keyword>
<evidence type="ECO:0000256" key="2">
    <source>
        <dbReference type="SAM" id="Coils"/>
    </source>
</evidence>
<dbReference type="OrthoDB" id="10024479at2759"/>
<evidence type="ECO:0000256" key="3">
    <source>
        <dbReference type="SAM" id="MobiDB-lite"/>
    </source>
</evidence>
<evidence type="ECO:0000313" key="5">
    <source>
        <dbReference type="Proteomes" id="UP000189704"/>
    </source>
</evidence>
<feature type="coiled-coil region" evidence="2">
    <location>
        <begin position="229"/>
        <end position="270"/>
    </location>
</feature>
<dbReference type="CTD" id="102568591"/>
<dbReference type="PANTHER" id="PTHR34916">
    <property type="entry name" value="GI:13385330"/>
    <property type="match status" value="1"/>
</dbReference>
<dbReference type="RefSeq" id="XP_008072193.1">
    <property type="nucleotide sequence ID" value="XM_008074002.1"/>
</dbReference>
<keyword evidence="5" id="KW-1185">Reference proteome</keyword>
<dbReference type="AlphaFoldDB" id="A0A1U7UTV4"/>
<protein>
    <submittedName>
        <fullName evidence="6">Uncharacterized protein C6orf118 homolog</fullName>
    </submittedName>
</protein>
<sequence length="353" mass="40287">MKAALAHFTIHTALVPSDSQDTPLFRYLNPQAPLSHASKEDFLPEKASEGEKEEAREASPASQRREELRLPEVKVLRSRGPVSSRQCTTRPPGRDEYQYISSYLTGVTKADMYKKFLSFQKEVLAKQDLLKNDFTGSEAARGYERKLEQELQKICTCHPQQLHRLQVFGDVFEDICNSSLIFGDLLREVKGGYELYMAILLESQPTAQYKALLSQVKGLEKRPVKTAEVDGAREELRTLVKAIKAALERNDKLRSELEMERVLLQSSKEQSELSEKNAMDEKHLTLIQKVEKKRCEILDKWDEIQALVTEIKTTLVHTGISDITENRIKSVEVIQKQVGNILEKSKISQKEQQ</sequence>
<name>A0A1U7UTV4_CARSF</name>